<evidence type="ECO:0000259" key="8">
    <source>
        <dbReference type="Pfam" id="PF04262"/>
    </source>
</evidence>
<dbReference type="EMBL" id="AUZZ01001863">
    <property type="protein sequence ID" value="EQD62601.1"/>
    <property type="molecule type" value="Genomic_DNA"/>
</dbReference>
<evidence type="ECO:0000313" key="9">
    <source>
        <dbReference type="EMBL" id="EQD62601.1"/>
    </source>
</evidence>
<evidence type="ECO:0000256" key="2">
    <source>
        <dbReference type="ARBA" id="ARBA00012220"/>
    </source>
</evidence>
<evidence type="ECO:0000256" key="6">
    <source>
        <dbReference type="ARBA" id="ARBA00022840"/>
    </source>
</evidence>
<dbReference type="GO" id="GO:0005524">
    <property type="term" value="F:ATP binding"/>
    <property type="evidence" value="ECO:0007669"/>
    <property type="project" value="UniProtKB-KW"/>
</dbReference>
<dbReference type="InterPro" id="IPR006334">
    <property type="entry name" value="Glut_cys_ligase"/>
</dbReference>
<dbReference type="GO" id="GO:0006750">
    <property type="term" value="P:glutathione biosynthetic process"/>
    <property type="evidence" value="ECO:0007669"/>
    <property type="project" value="UniProtKB-KW"/>
</dbReference>
<sequence length="85" mass="9580">HFNYSFPTGFWPVYAAALQSSTHGQEFVSARYFDLLRNYRRHGWLVLYLFGVSPVLCESFLRGRPHSMAELTPGPFSSPTPPASG</sequence>
<dbReference type="Pfam" id="PF04262">
    <property type="entry name" value="Glu_cys_ligase"/>
    <property type="match status" value="1"/>
</dbReference>
<evidence type="ECO:0000256" key="7">
    <source>
        <dbReference type="ARBA" id="ARBA00048819"/>
    </source>
</evidence>
<feature type="non-terminal residue" evidence="9">
    <location>
        <position position="1"/>
    </location>
</feature>
<dbReference type="InterPro" id="IPR014746">
    <property type="entry name" value="Gln_synth/guanido_kin_cat_dom"/>
</dbReference>
<proteinExistence type="predicted"/>
<reference evidence="9" key="2">
    <citation type="journal article" date="2014" name="ISME J.">
        <title>Microbial stratification in low pH oxic and suboxic macroscopic growths along an acid mine drainage.</title>
        <authorList>
            <person name="Mendez-Garcia C."/>
            <person name="Mesa V."/>
            <person name="Sprenger R.R."/>
            <person name="Richter M."/>
            <person name="Diez M.S."/>
            <person name="Solano J."/>
            <person name="Bargiela R."/>
            <person name="Golyshina O.V."/>
            <person name="Manteca A."/>
            <person name="Ramos J.L."/>
            <person name="Gallego J.R."/>
            <person name="Llorente I."/>
            <person name="Martins Dos Santos V.A."/>
            <person name="Jensen O.N."/>
            <person name="Pelaez A.I."/>
            <person name="Sanchez J."/>
            <person name="Ferrer M."/>
        </authorList>
    </citation>
    <scope>NUCLEOTIDE SEQUENCE</scope>
</reference>
<dbReference type="Gene3D" id="3.30.590.20">
    <property type="match status" value="1"/>
</dbReference>
<dbReference type="PANTHER" id="PTHR38761">
    <property type="entry name" value="GLUTAMATE--CYSTEINE LIGASE"/>
    <property type="match status" value="1"/>
</dbReference>
<organism evidence="9">
    <name type="scientific">mine drainage metagenome</name>
    <dbReference type="NCBI Taxonomy" id="410659"/>
    <lineage>
        <taxon>unclassified sequences</taxon>
        <taxon>metagenomes</taxon>
        <taxon>ecological metagenomes</taxon>
    </lineage>
</organism>
<keyword evidence="5" id="KW-0547">Nucleotide-binding</keyword>
<evidence type="ECO:0000256" key="5">
    <source>
        <dbReference type="ARBA" id="ARBA00022741"/>
    </source>
</evidence>
<dbReference type="AlphaFoldDB" id="T1APV2"/>
<comment type="catalytic activity">
    <reaction evidence="7">
        <text>L-cysteine + L-glutamate + ATP = gamma-L-glutamyl-L-cysteine + ADP + phosphate + H(+)</text>
        <dbReference type="Rhea" id="RHEA:13285"/>
        <dbReference type="ChEBI" id="CHEBI:15378"/>
        <dbReference type="ChEBI" id="CHEBI:29985"/>
        <dbReference type="ChEBI" id="CHEBI:30616"/>
        <dbReference type="ChEBI" id="CHEBI:35235"/>
        <dbReference type="ChEBI" id="CHEBI:43474"/>
        <dbReference type="ChEBI" id="CHEBI:58173"/>
        <dbReference type="ChEBI" id="CHEBI:456216"/>
        <dbReference type="EC" id="6.3.2.2"/>
    </reaction>
</comment>
<accession>T1APV2</accession>
<dbReference type="GO" id="GO:0005829">
    <property type="term" value="C:cytosol"/>
    <property type="evidence" value="ECO:0007669"/>
    <property type="project" value="TreeGrafter"/>
</dbReference>
<evidence type="ECO:0000256" key="1">
    <source>
        <dbReference type="ARBA" id="ARBA00005006"/>
    </source>
</evidence>
<evidence type="ECO:0000256" key="3">
    <source>
        <dbReference type="ARBA" id="ARBA00022598"/>
    </source>
</evidence>
<comment type="pathway">
    <text evidence="1">Sulfur metabolism; glutathione biosynthesis; glutathione from L-cysteine and L-glutamate: step 1/2.</text>
</comment>
<evidence type="ECO:0000256" key="4">
    <source>
        <dbReference type="ARBA" id="ARBA00022684"/>
    </source>
</evidence>
<keyword evidence="3 9" id="KW-0436">Ligase</keyword>
<dbReference type="InterPro" id="IPR007370">
    <property type="entry name" value="Glu_cys_ligase"/>
</dbReference>
<dbReference type="PANTHER" id="PTHR38761:SF1">
    <property type="entry name" value="GLUTAMATE--CYSTEINE LIGASE"/>
    <property type="match status" value="1"/>
</dbReference>
<reference evidence="9" key="1">
    <citation type="submission" date="2013-08" db="EMBL/GenBank/DDBJ databases">
        <authorList>
            <person name="Mendez C."/>
            <person name="Richter M."/>
            <person name="Ferrer M."/>
            <person name="Sanchez J."/>
        </authorList>
    </citation>
    <scope>NUCLEOTIDE SEQUENCE</scope>
</reference>
<keyword evidence="6" id="KW-0067">ATP-binding</keyword>
<dbReference type="GO" id="GO:0004357">
    <property type="term" value="F:glutamate-cysteine ligase activity"/>
    <property type="evidence" value="ECO:0007669"/>
    <property type="project" value="UniProtKB-EC"/>
</dbReference>
<gene>
    <name evidence="9" type="ORF">B2A_02740</name>
</gene>
<keyword evidence="4" id="KW-0317">Glutathione biosynthesis</keyword>
<protein>
    <recommendedName>
        <fullName evidence="2">glutamate--cysteine ligase</fullName>
        <ecNumber evidence="2">6.3.2.2</ecNumber>
    </recommendedName>
</protein>
<dbReference type="GO" id="GO:0046872">
    <property type="term" value="F:metal ion binding"/>
    <property type="evidence" value="ECO:0007669"/>
    <property type="project" value="TreeGrafter"/>
</dbReference>
<name>T1APV2_9ZZZZ</name>
<comment type="caution">
    <text evidence="9">The sequence shown here is derived from an EMBL/GenBank/DDBJ whole genome shotgun (WGS) entry which is preliminary data.</text>
</comment>
<dbReference type="EC" id="6.3.2.2" evidence="2"/>
<feature type="domain" description="Glutamate--cysteine ligase" evidence="8">
    <location>
        <begin position="1"/>
        <end position="72"/>
    </location>
</feature>
<dbReference type="SUPFAM" id="SSF55931">
    <property type="entry name" value="Glutamine synthetase/guanido kinase"/>
    <property type="match status" value="1"/>
</dbReference>